<dbReference type="RefSeq" id="WP_151521496.1">
    <property type="nucleotide sequence ID" value="NZ_WBPL01000011.1"/>
</dbReference>
<dbReference type="SUPFAM" id="SSF52980">
    <property type="entry name" value="Restriction endonuclease-like"/>
    <property type="match status" value="1"/>
</dbReference>
<keyword evidence="5 13" id="KW-0255">Endonuclease</keyword>
<evidence type="ECO:0000256" key="11">
    <source>
        <dbReference type="ARBA" id="ARBA00023447"/>
    </source>
</evidence>
<proteinExistence type="inferred from homology"/>
<dbReference type="PIRSF" id="PIRSF037785">
    <property type="entry name" value="RecU"/>
    <property type="match status" value="1"/>
</dbReference>
<evidence type="ECO:0000256" key="10">
    <source>
        <dbReference type="ARBA" id="ARBA00023204"/>
    </source>
</evidence>
<evidence type="ECO:0000256" key="2">
    <source>
        <dbReference type="ARBA" id="ARBA00022490"/>
    </source>
</evidence>
<dbReference type="GO" id="GO:0007059">
    <property type="term" value="P:chromosome segregation"/>
    <property type="evidence" value="ECO:0007669"/>
    <property type="project" value="UniProtKB-UniRule"/>
</dbReference>
<dbReference type="Pfam" id="PF03838">
    <property type="entry name" value="RecU"/>
    <property type="match status" value="1"/>
</dbReference>
<keyword evidence="10 13" id="KW-0234">DNA repair</keyword>
<keyword evidence="4 13" id="KW-0479">Metal-binding</keyword>
<dbReference type="InterPro" id="IPR004612">
    <property type="entry name" value="Resolv_RecU"/>
</dbReference>
<evidence type="ECO:0000256" key="5">
    <source>
        <dbReference type="ARBA" id="ARBA00022759"/>
    </source>
</evidence>
<reference evidence="14 15" key="1">
    <citation type="submission" date="2019-10" db="EMBL/GenBank/DDBJ databases">
        <title>Bacillus from the desert of Cuatro Cinegas, Coahuila.</title>
        <authorList>
            <person name="Olmedo-Alvarez G."/>
            <person name="Saldana S."/>
            <person name="Barcelo D."/>
        </authorList>
    </citation>
    <scope>NUCLEOTIDE SEQUENCE [LARGE SCALE GENOMIC DNA]</scope>
    <source>
        <strain evidence="14 15">CH417_13T</strain>
    </source>
</reference>
<dbReference type="InterPro" id="IPR011856">
    <property type="entry name" value="tRNA_endonuc-like_dom_sf"/>
</dbReference>
<keyword evidence="3 13" id="KW-0540">Nuclease</keyword>
<comment type="similarity">
    <text evidence="11 13">Belongs to the RecU family.</text>
</comment>
<keyword evidence="8 13" id="KW-0460">Magnesium</keyword>
<evidence type="ECO:0000256" key="6">
    <source>
        <dbReference type="ARBA" id="ARBA00022763"/>
    </source>
</evidence>
<name>A0A9W7UZF3_BACCE</name>
<evidence type="ECO:0000256" key="9">
    <source>
        <dbReference type="ARBA" id="ARBA00023172"/>
    </source>
</evidence>
<feature type="binding site" evidence="13">
    <location>
        <position position="62"/>
    </location>
    <ligand>
        <name>Mg(2+)</name>
        <dbReference type="ChEBI" id="CHEBI:18420"/>
    </ligand>
</feature>
<dbReference type="GO" id="GO:0006281">
    <property type="term" value="P:DNA repair"/>
    <property type="evidence" value="ECO:0007669"/>
    <property type="project" value="UniProtKB-UniRule"/>
</dbReference>
<feature type="binding site" evidence="13">
    <location>
        <position position="96"/>
    </location>
    <ligand>
        <name>Mg(2+)</name>
        <dbReference type="ChEBI" id="CHEBI:18420"/>
    </ligand>
</feature>
<comment type="caution">
    <text evidence="14">The sequence shown here is derived from an EMBL/GenBank/DDBJ whole genome shotgun (WGS) entry which is preliminary data.</text>
</comment>
<comment type="catalytic activity">
    <reaction evidence="13">
        <text>Endonucleolytic cleavage at a junction such as a reciprocal single-stranded crossover between two homologous DNA duplexes (Holliday junction).</text>
        <dbReference type="EC" id="3.1.21.10"/>
    </reaction>
</comment>
<feature type="site" description="Transition state stabilizer" evidence="13">
    <location>
        <position position="79"/>
    </location>
</feature>
<evidence type="ECO:0000256" key="7">
    <source>
        <dbReference type="ARBA" id="ARBA00022801"/>
    </source>
</evidence>
<evidence type="ECO:0000256" key="3">
    <source>
        <dbReference type="ARBA" id="ARBA00022722"/>
    </source>
</evidence>
<evidence type="ECO:0000256" key="12">
    <source>
        <dbReference type="ARBA" id="ARBA00029523"/>
    </source>
</evidence>
<evidence type="ECO:0000313" key="15">
    <source>
        <dbReference type="Proteomes" id="UP000475765"/>
    </source>
</evidence>
<dbReference type="GO" id="GO:0003676">
    <property type="term" value="F:nucleic acid binding"/>
    <property type="evidence" value="ECO:0007669"/>
    <property type="project" value="InterPro"/>
</dbReference>
<sequence length="175" mass="19731">MVKKVTNYANRGKSLEVAIETANAQYDAREVALIDKVAVPVKVKALNKEGRVADGWYEHKSTVDYKGITNGVSIAFDAKSTTNKTSFPLKNIKNHQIAYLRKHQQQKGISFMLIEFAIHHEHYIIMFDQLAEWWANAVQGGRKSIPHEFFVENCIRCGPGRGIALDYLASLPQVN</sequence>
<evidence type="ECO:0000256" key="4">
    <source>
        <dbReference type="ARBA" id="ARBA00022723"/>
    </source>
</evidence>
<keyword evidence="7 13" id="KW-0378">Hydrolase</keyword>
<dbReference type="GO" id="GO:0000287">
    <property type="term" value="F:magnesium ion binding"/>
    <property type="evidence" value="ECO:0007669"/>
    <property type="project" value="UniProtKB-UniRule"/>
</dbReference>
<dbReference type="AlphaFoldDB" id="A0A9W7UZF3"/>
<keyword evidence="2 13" id="KW-0963">Cytoplasm</keyword>
<comment type="function">
    <text evidence="13">Endonuclease that resolves Holliday junction intermediates in genetic recombination. Cleaves mobile four-strand junctions by introducing symmetrical nicks in paired strands. Promotes annealing of linear ssDNA with homologous dsDNA. Required for DNA repair, homologous recombination and chromosome segregation.</text>
</comment>
<dbReference type="GO" id="GO:0008821">
    <property type="term" value="F:crossover junction DNA endonuclease activity"/>
    <property type="evidence" value="ECO:0007669"/>
    <property type="project" value="UniProtKB-EC"/>
</dbReference>
<evidence type="ECO:0000313" key="14">
    <source>
        <dbReference type="EMBL" id="KAB2400719.1"/>
    </source>
</evidence>
<comment type="subcellular location">
    <subcellularLocation>
        <location evidence="1 13">Cytoplasm</location>
    </subcellularLocation>
</comment>
<gene>
    <name evidence="13" type="primary">recU</name>
    <name evidence="14" type="ORF">F8172_00130</name>
</gene>
<protein>
    <recommendedName>
        <fullName evidence="12 13">Holliday junction resolvase RecU</fullName>
        <ecNumber evidence="13">3.1.21.10</ecNumber>
    </recommendedName>
    <alternativeName>
        <fullName evidence="13">Recombination protein U homolog</fullName>
    </alternativeName>
</protein>
<dbReference type="EMBL" id="WBPP01000001">
    <property type="protein sequence ID" value="KAB2400719.1"/>
    <property type="molecule type" value="Genomic_DNA"/>
</dbReference>
<accession>A0A9W7UZF3</accession>
<feature type="binding site" evidence="13">
    <location>
        <position position="77"/>
    </location>
    <ligand>
        <name>Mg(2+)</name>
        <dbReference type="ChEBI" id="CHEBI:18420"/>
    </ligand>
</feature>
<dbReference type="HAMAP" id="MF_00130">
    <property type="entry name" value="RecU"/>
    <property type="match status" value="1"/>
</dbReference>
<comment type="cofactor">
    <cofactor evidence="13">
        <name>Mg(2+)</name>
        <dbReference type="ChEBI" id="CHEBI:18420"/>
    </cofactor>
    <text evidence="13">Binds 1 Mg(2+) ion per subunit.</text>
</comment>
<evidence type="ECO:0000256" key="13">
    <source>
        <dbReference type="HAMAP-Rule" id="MF_00130"/>
    </source>
</evidence>
<dbReference type="GO" id="GO:0006310">
    <property type="term" value="P:DNA recombination"/>
    <property type="evidence" value="ECO:0007669"/>
    <property type="project" value="UniProtKB-UniRule"/>
</dbReference>
<keyword evidence="9 13" id="KW-0233">DNA recombination</keyword>
<dbReference type="Proteomes" id="UP000475765">
    <property type="component" value="Unassembled WGS sequence"/>
</dbReference>
<feature type="binding site" evidence="13">
    <location>
        <position position="64"/>
    </location>
    <ligand>
        <name>Mg(2+)</name>
        <dbReference type="ChEBI" id="CHEBI:18420"/>
    </ligand>
</feature>
<evidence type="ECO:0000256" key="1">
    <source>
        <dbReference type="ARBA" id="ARBA00004496"/>
    </source>
</evidence>
<dbReference type="GO" id="GO:0005737">
    <property type="term" value="C:cytoplasm"/>
    <property type="evidence" value="ECO:0007669"/>
    <property type="project" value="UniProtKB-SubCell"/>
</dbReference>
<dbReference type="InterPro" id="IPR011335">
    <property type="entry name" value="Restrct_endonuc-II-like"/>
</dbReference>
<organism evidence="14 15">
    <name type="scientific">Bacillus cereus</name>
    <dbReference type="NCBI Taxonomy" id="1396"/>
    <lineage>
        <taxon>Bacteria</taxon>
        <taxon>Bacillati</taxon>
        <taxon>Bacillota</taxon>
        <taxon>Bacilli</taxon>
        <taxon>Bacillales</taxon>
        <taxon>Bacillaceae</taxon>
        <taxon>Bacillus</taxon>
        <taxon>Bacillus cereus group</taxon>
    </lineage>
</organism>
<dbReference type="Gene3D" id="3.40.1350.10">
    <property type="match status" value="1"/>
</dbReference>
<dbReference type="CDD" id="cd22354">
    <property type="entry name" value="RecU-like"/>
    <property type="match status" value="1"/>
</dbReference>
<evidence type="ECO:0000256" key="8">
    <source>
        <dbReference type="ARBA" id="ARBA00022842"/>
    </source>
</evidence>
<dbReference type="EC" id="3.1.21.10" evidence="13"/>
<keyword evidence="6 13" id="KW-0227">DNA damage</keyword>